<dbReference type="Pfam" id="PF06568">
    <property type="entry name" value="YjiS-like"/>
    <property type="match status" value="1"/>
</dbReference>
<reference evidence="2 3" key="1">
    <citation type="submission" date="2018-01" db="EMBL/GenBank/DDBJ databases">
        <title>Complete and assembled Genome of Pantoea gaviniae DSM22758T.</title>
        <authorList>
            <person name="Stevens M.J.A."/>
            <person name="Zurfluh K."/>
            <person name="Stephan R."/>
        </authorList>
    </citation>
    <scope>NUCLEOTIDE SEQUENCE [LARGE SCALE GENOMIC DNA]</scope>
    <source>
        <strain evidence="2 3">DSM 22758</strain>
    </source>
</reference>
<dbReference type="Proteomes" id="UP000238365">
    <property type="component" value="Chromosome"/>
</dbReference>
<gene>
    <name evidence="2" type="ORF">C2E15_12585</name>
</gene>
<accession>A0A1X1DJD1</accession>
<protein>
    <submittedName>
        <fullName evidence="2">DUF1127 domain-containing protein</fullName>
    </submittedName>
</protein>
<feature type="domain" description="YjiS-like" evidence="1">
    <location>
        <begin position="21"/>
        <end position="56"/>
    </location>
</feature>
<evidence type="ECO:0000313" key="3">
    <source>
        <dbReference type="Proteomes" id="UP000238365"/>
    </source>
</evidence>
<evidence type="ECO:0000259" key="1">
    <source>
        <dbReference type="Pfam" id="PF06568"/>
    </source>
</evidence>
<dbReference type="RefSeq" id="WP_104957669.1">
    <property type="nucleotide sequence ID" value="NZ_CP026377.1"/>
</dbReference>
<keyword evidence="3" id="KW-1185">Reference proteome</keyword>
<dbReference type="InterPro" id="IPR009506">
    <property type="entry name" value="YjiS-like"/>
</dbReference>
<organism evidence="2 3">
    <name type="scientific">Mixta gaviniae</name>
    <dbReference type="NCBI Taxonomy" id="665914"/>
    <lineage>
        <taxon>Bacteria</taxon>
        <taxon>Pseudomonadati</taxon>
        <taxon>Pseudomonadota</taxon>
        <taxon>Gammaproteobacteria</taxon>
        <taxon>Enterobacterales</taxon>
        <taxon>Erwiniaceae</taxon>
        <taxon>Mixta</taxon>
    </lineage>
</organism>
<dbReference type="EMBL" id="CP026377">
    <property type="protein sequence ID" value="AUX93830.1"/>
    <property type="molecule type" value="Genomic_DNA"/>
</dbReference>
<dbReference type="OrthoDB" id="6505244at2"/>
<sequence>MEYEANRSGKPISLALMFTPARALIQWIKRQRTRRILARMSDEHLKDIGLTREDVRHFR</sequence>
<name>A0A1X1DJD1_9GAMM</name>
<dbReference type="AlphaFoldDB" id="A0A1X1DJD1"/>
<evidence type="ECO:0000313" key="2">
    <source>
        <dbReference type="EMBL" id="AUX93830.1"/>
    </source>
</evidence>
<proteinExistence type="predicted"/>
<dbReference type="KEGG" id="pgz:C2E15_12585"/>